<dbReference type="GeneID" id="33559637"/>
<dbReference type="Pfam" id="PF19271">
    <property type="entry name" value="Nis1"/>
    <property type="match status" value="1"/>
</dbReference>
<feature type="chain" id="PRO_5013208781" evidence="1">
    <location>
        <begin position="21"/>
        <end position="92"/>
    </location>
</feature>
<name>A0A1Y1UQM8_9TREE</name>
<proteinExistence type="predicted"/>
<dbReference type="InterPro" id="IPR045469">
    <property type="entry name" value="Nis1"/>
</dbReference>
<gene>
    <name evidence="2" type="ORF">BD324DRAFT_648376</name>
</gene>
<evidence type="ECO:0000313" key="3">
    <source>
        <dbReference type="Proteomes" id="UP000193218"/>
    </source>
</evidence>
<organism evidence="2 3">
    <name type="scientific">Kockovaella imperatae</name>
    <dbReference type="NCBI Taxonomy" id="4999"/>
    <lineage>
        <taxon>Eukaryota</taxon>
        <taxon>Fungi</taxon>
        <taxon>Dikarya</taxon>
        <taxon>Basidiomycota</taxon>
        <taxon>Agaricomycotina</taxon>
        <taxon>Tremellomycetes</taxon>
        <taxon>Tremellales</taxon>
        <taxon>Cuniculitremaceae</taxon>
        <taxon>Kockovaella</taxon>
    </lineage>
</organism>
<dbReference type="EMBL" id="NBSH01000002">
    <property type="protein sequence ID" value="ORX39746.1"/>
    <property type="molecule type" value="Genomic_DNA"/>
</dbReference>
<protein>
    <submittedName>
        <fullName evidence="2">Uncharacterized protein</fullName>
    </submittedName>
</protein>
<dbReference type="Proteomes" id="UP000193218">
    <property type="component" value="Unassembled WGS sequence"/>
</dbReference>
<keyword evidence="3" id="KW-1185">Reference proteome</keyword>
<evidence type="ECO:0000313" key="2">
    <source>
        <dbReference type="EMBL" id="ORX39746.1"/>
    </source>
</evidence>
<accession>A0A1Y1UQM8</accession>
<feature type="signal peptide" evidence="1">
    <location>
        <begin position="1"/>
        <end position="20"/>
    </location>
</feature>
<dbReference type="AlphaFoldDB" id="A0A1Y1UQM8"/>
<sequence>MLKLILFALAVAHTATIALAKISGVYVPITAKLGQNITVKLHTIGSPVTYDDFAAIFGLAGSSASVCSTCVGTRIGYVTLLRVYPHHRGTTV</sequence>
<evidence type="ECO:0000256" key="1">
    <source>
        <dbReference type="SAM" id="SignalP"/>
    </source>
</evidence>
<reference evidence="2 3" key="1">
    <citation type="submission" date="2017-03" db="EMBL/GenBank/DDBJ databases">
        <title>Widespread Adenine N6-methylation of Active Genes in Fungi.</title>
        <authorList>
            <consortium name="DOE Joint Genome Institute"/>
            <person name="Mondo S.J."/>
            <person name="Dannebaum R.O."/>
            <person name="Kuo R.C."/>
            <person name="Louie K.B."/>
            <person name="Bewick A.J."/>
            <person name="Labutti K."/>
            <person name="Haridas S."/>
            <person name="Kuo A."/>
            <person name="Salamov A."/>
            <person name="Ahrendt S.R."/>
            <person name="Lau R."/>
            <person name="Bowen B.P."/>
            <person name="Lipzen A."/>
            <person name="Sullivan W."/>
            <person name="Andreopoulos W.B."/>
            <person name="Clum A."/>
            <person name="Lindquist E."/>
            <person name="Daum C."/>
            <person name="Northen T.R."/>
            <person name="Ramamoorthy G."/>
            <person name="Schmitz R.J."/>
            <person name="Gryganskyi A."/>
            <person name="Culley D."/>
            <person name="Magnuson J."/>
            <person name="James T.Y."/>
            <person name="O'Malley M.A."/>
            <person name="Stajich J.E."/>
            <person name="Spatafora J.W."/>
            <person name="Visel A."/>
            <person name="Grigoriev I.V."/>
        </authorList>
    </citation>
    <scope>NUCLEOTIDE SEQUENCE [LARGE SCALE GENOMIC DNA]</scope>
    <source>
        <strain evidence="2 3">NRRL Y-17943</strain>
    </source>
</reference>
<dbReference type="InParanoid" id="A0A1Y1UQM8"/>
<keyword evidence="1" id="KW-0732">Signal</keyword>
<comment type="caution">
    <text evidence="2">The sequence shown here is derived from an EMBL/GenBank/DDBJ whole genome shotgun (WGS) entry which is preliminary data.</text>
</comment>
<dbReference type="RefSeq" id="XP_021873531.1">
    <property type="nucleotide sequence ID" value="XM_022017828.1"/>
</dbReference>